<keyword evidence="3" id="KW-0732">Signal</keyword>
<comment type="similarity">
    <text evidence="1">Belongs to the cycloisomerase 2 family.</text>
</comment>
<reference evidence="5" key="1">
    <citation type="submission" date="2018-09" db="EMBL/GenBank/DDBJ databases">
        <title>Chryseolinea sp. KIS68-18 isolated from soil.</title>
        <authorList>
            <person name="Weon H.-Y."/>
            <person name="Kwon S.-W."/>
            <person name="Lee S.A."/>
        </authorList>
    </citation>
    <scope>NUCLEOTIDE SEQUENCE [LARGE SCALE GENOMIC DNA]</scope>
    <source>
        <strain evidence="5">KIS68-18</strain>
    </source>
</reference>
<dbReference type="AlphaFoldDB" id="A0A385SR84"/>
<feature type="signal peptide" evidence="3">
    <location>
        <begin position="1"/>
        <end position="19"/>
    </location>
</feature>
<dbReference type="InterPro" id="IPR015943">
    <property type="entry name" value="WD40/YVTN_repeat-like_dom_sf"/>
</dbReference>
<dbReference type="Gene3D" id="2.130.10.10">
    <property type="entry name" value="YVTN repeat-like/Quinoprotein amine dehydrogenase"/>
    <property type="match status" value="1"/>
</dbReference>
<dbReference type="GO" id="GO:0017057">
    <property type="term" value="F:6-phosphogluconolactonase activity"/>
    <property type="evidence" value="ECO:0007669"/>
    <property type="project" value="TreeGrafter"/>
</dbReference>
<dbReference type="PANTHER" id="PTHR30344">
    <property type="entry name" value="6-PHOSPHOGLUCONOLACTONASE-RELATED"/>
    <property type="match status" value="1"/>
</dbReference>
<dbReference type="Proteomes" id="UP000266183">
    <property type="component" value="Chromosome"/>
</dbReference>
<dbReference type="KEGG" id="chk:D4L85_25115"/>
<dbReference type="PANTHER" id="PTHR30344:SF1">
    <property type="entry name" value="6-PHOSPHOGLUCONOLACTONASE"/>
    <property type="match status" value="1"/>
</dbReference>
<evidence type="ECO:0000313" key="4">
    <source>
        <dbReference type="EMBL" id="AYB33659.1"/>
    </source>
</evidence>
<evidence type="ECO:0000256" key="2">
    <source>
        <dbReference type="ARBA" id="ARBA00022526"/>
    </source>
</evidence>
<proteinExistence type="inferred from homology"/>
<keyword evidence="2" id="KW-0313">Glucose metabolism</keyword>
<evidence type="ECO:0000313" key="5">
    <source>
        <dbReference type="Proteomes" id="UP000266183"/>
    </source>
</evidence>
<dbReference type="RefSeq" id="WP_119756893.1">
    <property type="nucleotide sequence ID" value="NZ_CP032382.1"/>
</dbReference>
<dbReference type="InterPro" id="IPR050282">
    <property type="entry name" value="Cycloisomerase_2"/>
</dbReference>
<dbReference type="InterPro" id="IPR019405">
    <property type="entry name" value="Lactonase_7-beta_prop"/>
</dbReference>
<dbReference type="GO" id="GO:0006006">
    <property type="term" value="P:glucose metabolic process"/>
    <property type="evidence" value="ECO:0007669"/>
    <property type="project" value="UniProtKB-KW"/>
</dbReference>
<evidence type="ECO:0000256" key="1">
    <source>
        <dbReference type="ARBA" id="ARBA00005564"/>
    </source>
</evidence>
<dbReference type="SUPFAM" id="SSF51004">
    <property type="entry name" value="C-terminal (heme d1) domain of cytochrome cd1-nitrite reductase"/>
    <property type="match status" value="1"/>
</dbReference>
<sequence length="394" mass="43244">MKRLIPALLSLLLFFTASAQQRSTQQKSTQQKTQQSKEIMYVGTYSVRGSQGIYAFTFDRAKRTFKPLQTVPGLESPNFLAIHPNHKFLYSVNSGKADVNDSEKGSVSAYGIDPKTGRLSGLNNRSSYGDGPCHITVDKNGQFVFISNYSQGNLIVLPLFDDGLLGTPSDAKRYVGTSVNVKRQDGPHVHSTMISPDNKFLYVADLGTDKIYIYNFDETNGTLQPASTPEVNVTPGAGPRHMTWHPNGKFAYVVEELTSTVGVYAVDKTTGAWTVVEDTVRSLPVTFKEQNTSADIHVDPKGKFLYMSNRGLNALSIFSISPTTGKLTFIGTQDVGGKTPRNFMMDPKGEFIFVANMDSDTIVTYRINPKTGKLTVVGKPLKVPSPVCLKMLTL</sequence>
<accession>A0A385SR84</accession>
<dbReference type="Pfam" id="PF10282">
    <property type="entry name" value="Lactonase"/>
    <property type="match status" value="1"/>
</dbReference>
<keyword evidence="5" id="KW-1185">Reference proteome</keyword>
<dbReference type="FunFam" id="2.130.10.10:FF:000306">
    <property type="entry name" value="3-carboxymuconate cyclase"/>
    <property type="match status" value="1"/>
</dbReference>
<evidence type="ECO:0000256" key="3">
    <source>
        <dbReference type="SAM" id="SignalP"/>
    </source>
</evidence>
<dbReference type="EMBL" id="CP032382">
    <property type="protein sequence ID" value="AYB33659.1"/>
    <property type="molecule type" value="Genomic_DNA"/>
</dbReference>
<dbReference type="InterPro" id="IPR011048">
    <property type="entry name" value="Haem_d1_sf"/>
</dbReference>
<organism evidence="4 5">
    <name type="scientific">Chryseolinea soli</name>
    <dbReference type="NCBI Taxonomy" id="2321403"/>
    <lineage>
        <taxon>Bacteria</taxon>
        <taxon>Pseudomonadati</taxon>
        <taxon>Bacteroidota</taxon>
        <taxon>Cytophagia</taxon>
        <taxon>Cytophagales</taxon>
        <taxon>Fulvivirgaceae</taxon>
        <taxon>Chryseolinea</taxon>
    </lineage>
</organism>
<keyword evidence="2" id="KW-0119">Carbohydrate metabolism</keyword>
<feature type="chain" id="PRO_5017202649" evidence="3">
    <location>
        <begin position="20"/>
        <end position="394"/>
    </location>
</feature>
<name>A0A385SR84_9BACT</name>
<dbReference type="OrthoDB" id="9790815at2"/>
<protein>
    <submittedName>
        <fullName evidence="4">Lactonase family protein</fullName>
    </submittedName>
</protein>
<gene>
    <name evidence="4" type="ORF">D4L85_25115</name>
</gene>